<dbReference type="AlphaFoldDB" id="D5XAI5"/>
<name>D5XAI5_THEPJ</name>
<evidence type="ECO:0000313" key="3">
    <source>
        <dbReference type="Proteomes" id="UP000002377"/>
    </source>
</evidence>
<keyword evidence="1" id="KW-0472">Membrane</keyword>
<organism evidence="2 3">
    <name type="scientific">Thermincola potens (strain JR)</name>
    <dbReference type="NCBI Taxonomy" id="635013"/>
    <lineage>
        <taxon>Bacteria</taxon>
        <taxon>Bacillati</taxon>
        <taxon>Bacillota</taxon>
        <taxon>Clostridia</taxon>
        <taxon>Eubacteriales</taxon>
        <taxon>Thermincolaceae</taxon>
        <taxon>Thermincola</taxon>
    </lineage>
</organism>
<feature type="transmembrane region" description="Helical" evidence="1">
    <location>
        <begin position="7"/>
        <end position="25"/>
    </location>
</feature>
<protein>
    <submittedName>
        <fullName evidence="2">Uncharacterized protein</fullName>
    </submittedName>
</protein>
<sequence length="81" mass="9006">MGKSGLMTITILIGMAFILIGSWIGNPIRPIHYVLVVGALLCGFISLVLFFGSLQKTEEKIYMAIVIILTILIVFIKDYLF</sequence>
<dbReference type="EMBL" id="CP002028">
    <property type="protein sequence ID" value="ADG81284.1"/>
    <property type="molecule type" value="Genomic_DNA"/>
</dbReference>
<keyword evidence="1" id="KW-0812">Transmembrane</keyword>
<dbReference type="HOGENOM" id="CLU_2572757_0_0_9"/>
<dbReference type="Proteomes" id="UP000002377">
    <property type="component" value="Chromosome"/>
</dbReference>
<dbReference type="RefSeq" id="WP_013119307.1">
    <property type="nucleotide sequence ID" value="NC_014152.1"/>
</dbReference>
<dbReference type="KEGG" id="tjr:TherJR_0398"/>
<evidence type="ECO:0000256" key="1">
    <source>
        <dbReference type="SAM" id="Phobius"/>
    </source>
</evidence>
<accession>D5XAI5</accession>
<reference evidence="2 3" key="1">
    <citation type="submission" date="2010-05" db="EMBL/GenBank/DDBJ databases">
        <title>Complete sequence of Thermincola sp. JR.</title>
        <authorList>
            <consortium name="US DOE Joint Genome Institute"/>
            <person name="Lucas S."/>
            <person name="Copeland A."/>
            <person name="Lapidus A."/>
            <person name="Cheng J.-F."/>
            <person name="Bruce D."/>
            <person name="Goodwin L."/>
            <person name="Pitluck S."/>
            <person name="Chertkov O."/>
            <person name="Detter J.C."/>
            <person name="Han C."/>
            <person name="Tapia R."/>
            <person name="Land M."/>
            <person name="Hauser L."/>
            <person name="Kyrpides N."/>
            <person name="Mikhailova N."/>
            <person name="Hazen T.C."/>
            <person name="Woyke T."/>
        </authorList>
    </citation>
    <scope>NUCLEOTIDE SEQUENCE [LARGE SCALE GENOMIC DNA]</scope>
    <source>
        <strain evidence="2 3">JR</strain>
    </source>
</reference>
<gene>
    <name evidence="2" type="ordered locus">TherJR_0398</name>
</gene>
<keyword evidence="3" id="KW-1185">Reference proteome</keyword>
<proteinExistence type="predicted"/>
<feature type="transmembrane region" description="Helical" evidence="1">
    <location>
        <begin position="61"/>
        <end position="80"/>
    </location>
</feature>
<keyword evidence="1" id="KW-1133">Transmembrane helix</keyword>
<evidence type="ECO:0000313" key="2">
    <source>
        <dbReference type="EMBL" id="ADG81284.1"/>
    </source>
</evidence>
<feature type="transmembrane region" description="Helical" evidence="1">
    <location>
        <begin position="31"/>
        <end position="54"/>
    </location>
</feature>
<dbReference type="STRING" id="635013.TherJR_0398"/>